<dbReference type="Gene3D" id="3.40.50.720">
    <property type="entry name" value="NAD(P)-binding Rossmann-like Domain"/>
    <property type="match status" value="1"/>
</dbReference>
<gene>
    <name evidence="1" type="ORF">SAMN04489714_0245</name>
</gene>
<dbReference type="RefSeq" id="WP_157886296.1">
    <property type="nucleotide sequence ID" value="NZ_LT629792.1"/>
</dbReference>
<dbReference type="EMBL" id="LT629792">
    <property type="protein sequence ID" value="SDT86093.1"/>
    <property type="molecule type" value="Genomic_DNA"/>
</dbReference>
<protein>
    <recommendedName>
        <fullName evidence="3">Saccharopine dehydrogenase NADP binding domain-containing protein</fullName>
    </recommendedName>
</protein>
<proteinExistence type="predicted"/>
<dbReference type="PANTHER" id="PTHR43781">
    <property type="entry name" value="SACCHAROPINE DEHYDROGENASE"/>
    <property type="match status" value="1"/>
</dbReference>
<accession>A0ABY0V5C2</accession>
<evidence type="ECO:0000313" key="1">
    <source>
        <dbReference type="EMBL" id="SDT86093.1"/>
    </source>
</evidence>
<keyword evidence="2" id="KW-1185">Reference proteome</keyword>
<dbReference type="InterPro" id="IPR036291">
    <property type="entry name" value="NAD(P)-bd_dom_sf"/>
</dbReference>
<organism evidence="1 2">
    <name type="scientific">Schaalia radingae</name>
    <dbReference type="NCBI Taxonomy" id="131110"/>
    <lineage>
        <taxon>Bacteria</taxon>
        <taxon>Bacillati</taxon>
        <taxon>Actinomycetota</taxon>
        <taxon>Actinomycetes</taxon>
        <taxon>Actinomycetales</taxon>
        <taxon>Actinomycetaceae</taxon>
        <taxon>Schaalia</taxon>
    </lineage>
</organism>
<sequence>MKILVMGGTGVTGTRVRKLLADSDAVVDYSSRHESDDPHHVTLNLSGSTSRIIDVLSTYDWVIACVGPFEKILDKVALLCMKAGTNYIDVNDSIDAREAILALPARDAGVVMVTGAGLCPGLSTALMMSIPTDDITQIRAELTIGKGQPSGAAAVQSMMSTMHGGYRMMQNRQIVTIPHQVPAGRFVGYECPDIGAVGKVFPQVQDYSYFVAFEALSGQMVTALQQKRIFSLPVISTWLARKASRSVSRKALEANQPHPASLSIAMQGKSELTTVSLSGLTSYEFTAVAAASAARFLVSDKIKPGAYEVADLPKLADYLLAQSQEYGARISRTQRGL</sequence>
<dbReference type="PANTHER" id="PTHR43781:SF1">
    <property type="entry name" value="SACCHAROPINE DEHYDROGENASE"/>
    <property type="match status" value="1"/>
</dbReference>
<name>A0ABY0V5C2_9ACTO</name>
<reference evidence="1 2" key="1">
    <citation type="submission" date="2016-10" db="EMBL/GenBank/DDBJ databases">
        <authorList>
            <person name="Varghese N."/>
            <person name="Submissions S."/>
        </authorList>
    </citation>
    <scope>NUCLEOTIDE SEQUENCE [LARGE SCALE GENOMIC DNA]</scope>
    <source>
        <strain evidence="1 2">DSM 9169</strain>
    </source>
</reference>
<dbReference type="SUPFAM" id="SSF51735">
    <property type="entry name" value="NAD(P)-binding Rossmann-fold domains"/>
    <property type="match status" value="1"/>
</dbReference>
<dbReference type="Proteomes" id="UP000198976">
    <property type="component" value="Chromosome I"/>
</dbReference>
<evidence type="ECO:0008006" key="3">
    <source>
        <dbReference type="Google" id="ProtNLM"/>
    </source>
</evidence>
<evidence type="ECO:0000313" key="2">
    <source>
        <dbReference type="Proteomes" id="UP000198976"/>
    </source>
</evidence>